<organism evidence="8 9">
    <name type="scientific">Thyridium curvatum</name>
    <dbReference type="NCBI Taxonomy" id="1093900"/>
    <lineage>
        <taxon>Eukaryota</taxon>
        <taxon>Fungi</taxon>
        <taxon>Dikarya</taxon>
        <taxon>Ascomycota</taxon>
        <taxon>Pezizomycotina</taxon>
        <taxon>Sordariomycetes</taxon>
        <taxon>Sordariomycetidae</taxon>
        <taxon>Thyridiales</taxon>
        <taxon>Thyridiaceae</taxon>
        <taxon>Thyridium</taxon>
    </lineage>
</organism>
<evidence type="ECO:0000256" key="3">
    <source>
        <dbReference type="ARBA" id="ARBA00022643"/>
    </source>
</evidence>
<evidence type="ECO:0000256" key="6">
    <source>
        <dbReference type="SAM" id="MobiDB-lite"/>
    </source>
</evidence>
<protein>
    <recommendedName>
        <fullName evidence="7">Xylanolytic transcriptional activator regulatory domain-containing protein</fullName>
    </recommendedName>
</protein>
<keyword evidence="3" id="KW-0288">FMN</keyword>
<dbReference type="Proteomes" id="UP000319257">
    <property type="component" value="Unassembled WGS sequence"/>
</dbReference>
<keyword evidence="5" id="KW-0539">Nucleus</keyword>
<feature type="region of interest" description="Disordered" evidence="6">
    <location>
        <begin position="1054"/>
        <end position="1078"/>
    </location>
</feature>
<dbReference type="EMBL" id="SKBQ01000059">
    <property type="protein sequence ID" value="TPX10335.1"/>
    <property type="molecule type" value="Genomic_DNA"/>
</dbReference>
<dbReference type="InterPro" id="IPR051799">
    <property type="entry name" value="NADH_flavin_oxidoreductase"/>
</dbReference>
<comment type="caution">
    <text evidence="8">The sequence shown here is derived from an EMBL/GenBank/DDBJ whole genome shotgun (WGS) entry which is preliminary data.</text>
</comment>
<dbReference type="GO" id="GO:0010181">
    <property type="term" value="F:FMN binding"/>
    <property type="evidence" value="ECO:0007669"/>
    <property type="project" value="InterPro"/>
</dbReference>
<feature type="compositionally biased region" description="Polar residues" evidence="6">
    <location>
        <begin position="531"/>
        <end position="559"/>
    </location>
</feature>
<dbReference type="GO" id="GO:0003677">
    <property type="term" value="F:DNA binding"/>
    <property type="evidence" value="ECO:0007669"/>
    <property type="project" value="InterPro"/>
</dbReference>
<dbReference type="AlphaFoldDB" id="A0A507AJ83"/>
<feature type="region of interest" description="Disordered" evidence="6">
    <location>
        <begin position="520"/>
        <end position="567"/>
    </location>
</feature>
<dbReference type="GO" id="GO:0006351">
    <property type="term" value="P:DNA-templated transcription"/>
    <property type="evidence" value="ECO:0007669"/>
    <property type="project" value="InterPro"/>
</dbReference>
<dbReference type="SUPFAM" id="SSF51395">
    <property type="entry name" value="FMN-linked oxidoreductases"/>
    <property type="match status" value="1"/>
</dbReference>
<evidence type="ECO:0000256" key="2">
    <source>
        <dbReference type="ARBA" id="ARBA00022630"/>
    </source>
</evidence>
<reference evidence="8 9" key="1">
    <citation type="submission" date="2019-06" db="EMBL/GenBank/DDBJ databases">
        <title>Draft genome sequence of the filamentous fungus Phialemoniopsis curvata isolated from diesel fuel.</title>
        <authorList>
            <person name="Varaljay V.A."/>
            <person name="Lyon W.J."/>
            <person name="Crouch A.L."/>
            <person name="Drake C.E."/>
            <person name="Hollomon J.M."/>
            <person name="Nadeau L.J."/>
            <person name="Nunn H.S."/>
            <person name="Stevenson B.S."/>
            <person name="Bojanowski C.L."/>
            <person name="Crookes-Goodson W.J."/>
        </authorList>
    </citation>
    <scope>NUCLEOTIDE SEQUENCE [LARGE SCALE GENOMIC DNA]</scope>
    <source>
        <strain evidence="8 9">D216</strain>
    </source>
</reference>
<dbReference type="Gene3D" id="3.20.20.70">
    <property type="entry name" value="Aldolase class I"/>
    <property type="match status" value="1"/>
</dbReference>
<keyword evidence="4" id="KW-0560">Oxidoreductase</keyword>
<keyword evidence="9" id="KW-1185">Reference proteome</keyword>
<dbReference type="GO" id="GO:0016491">
    <property type="term" value="F:oxidoreductase activity"/>
    <property type="evidence" value="ECO:0007669"/>
    <property type="project" value="UniProtKB-KW"/>
</dbReference>
<name>A0A507AJ83_9PEZI</name>
<accession>A0A507AJ83</accession>
<dbReference type="GeneID" id="41976187"/>
<feature type="domain" description="Xylanolytic transcriptional activator regulatory" evidence="7">
    <location>
        <begin position="697"/>
        <end position="770"/>
    </location>
</feature>
<dbReference type="PANTHER" id="PTHR43656">
    <property type="entry name" value="BINDING OXIDOREDUCTASE, PUTATIVE (AFU_ORTHOLOGUE AFUA_2G08260)-RELATED"/>
    <property type="match status" value="1"/>
</dbReference>
<dbReference type="RefSeq" id="XP_030992046.1">
    <property type="nucleotide sequence ID" value="XM_031143628.1"/>
</dbReference>
<gene>
    <name evidence="8" type="ORF">E0L32_008740</name>
</gene>
<comment type="similarity">
    <text evidence="1">Belongs to the NADH:flavin oxidoreductase/NADH oxidase family.</text>
</comment>
<dbReference type="GO" id="GO:0008270">
    <property type="term" value="F:zinc ion binding"/>
    <property type="evidence" value="ECO:0007669"/>
    <property type="project" value="InterPro"/>
</dbReference>
<feature type="region of interest" description="Disordered" evidence="6">
    <location>
        <begin position="461"/>
        <end position="482"/>
    </location>
</feature>
<dbReference type="InterPro" id="IPR013785">
    <property type="entry name" value="Aldolase_TIM"/>
</dbReference>
<proteinExistence type="inferred from homology"/>
<dbReference type="PANTHER" id="PTHR43656:SF5">
    <property type="entry name" value="NADH:FLAVIN OXIDOREDUCTASE_NADH OXIDASE N-TERMINAL DOMAIN-CONTAINING PROTEIN"/>
    <property type="match status" value="1"/>
</dbReference>
<evidence type="ECO:0000256" key="4">
    <source>
        <dbReference type="ARBA" id="ARBA00023002"/>
    </source>
</evidence>
<sequence length="1169" mass="129091">MPVQVYSTPGVDVSPLARPLTFNFSKKTAKNRFLKAAMAESLSSWSATDLQARGIPSPELINLYRRWGEEKNSWGVILTGNLSTNYGMPGSAGEAMITPEDAFYGERFEAFQKLAAAAKANGSLIVGQVSHPGRQAPEKLVKEPISASAVPLEPKMGMTFAKPRAANKADIARVIAGFAHAAQYLEKAGFDGIELHGAHGYLLAQFLSRRTNQRTDAYGGSLRNRVRLITEIAQEIRRRTSPDFILSIKLNSVEFQEGGLTPEEARDLCLILQEEVGFDFIELSGGTYEEMGMAWEKESTRKREAFFIEFADTIVPAMGKDRQTRVYITGGLRSAGAMVKALDVVDGVGLGKPSTGNPALAADILEGRVTGAIKPVAPYDNDGGVGLVASGVQIRQLSRGLEPFDLSDTKAVEAFGTAMQPWYMANVQDVEGTRSGYFDLDLPLRKLYKAECRTTPLKRKVVPTTRKPVPASQGLNISAPESSSRTEALEIRLANIETQLQQFISLASAALLDRQAQAQVQPQQPQFQQVTPASHNPSSHLTTHHGNASWTPASFSSDSPAAEVRRKEQRYELPPLEDILPVIDSYFHNFNSVTPLFQRSTFMRTLQAWYSSNSSASPRCPAAWAAVNVVLALGRRMPDQPTNDVDVEVEDPFRARCVRNIESVLPHLATHEEDLLGLQSMMGLVLLLLDRNDPRPASSLVATTVRLAHRLSVHSPDINMRYSDAENAQRARVFWILYTVEKELCLRLQTPSVIDDNDISIPLPPAEPADGAGDLYYHSAGDSPDSQPSIARFNIFRAAVQLARIQGLIYSHLYSARSARLPIAVRRQRVEQIDSLLKTWRESLPPELQLGRLTRLLQQWRPGDHNYPPGITRQLLAHLAPVHLMAHRCFVMTHGIYSQNAGWIRRCMSSYGRVALRDAKDPVNGTCYEQLPPLPGSWTRCVDFSRDSLKLISALPKSDWSIWTMGCAYFSALLIILANIVEFPGTAQAEMDQKLARPALELFCKVLASSDWAPLQQLYIVLMEIDRAAVAAVRNAAEAKMIGSNMPEHQPVVRQEASDSATATPEDPGDWALTMGGHPALGDSSRDLDLLGENREHPFEDLDLENLDPPEQWQYGDFTDQQLPLDPLAKTSDQVMAAAFDMWSFGDHALIDHYGNGGDAFPYHLVGRE</sequence>
<dbReference type="Pfam" id="PF00724">
    <property type="entry name" value="Oxidored_FMN"/>
    <property type="match status" value="1"/>
</dbReference>
<dbReference type="InParanoid" id="A0A507AJ83"/>
<dbReference type="Pfam" id="PF04082">
    <property type="entry name" value="Fungal_trans"/>
    <property type="match status" value="1"/>
</dbReference>
<dbReference type="STRING" id="1093900.A0A507AJ83"/>
<dbReference type="OrthoDB" id="1663137at2759"/>
<feature type="compositionally biased region" description="Low complexity" evidence="6">
    <location>
        <begin position="520"/>
        <end position="530"/>
    </location>
</feature>
<evidence type="ECO:0000256" key="1">
    <source>
        <dbReference type="ARBA" id="ARBA00005979"/>
    </source>
</evidence>
<evidence type="ECO:0000256" key="5">
    <source>
        <dbReference type="ARBA" id="ARBA00023242"/>
    </source>
</evidence>
<evidence type="ECO:0000259" key="7">
    <source>
        <dbReference type="SMART" id="SM00906"/>
    </source>
</evidence>
<feature type="compositionally biased region" description="Polar residues" evidence="6">
    <location>
        <begin position="473"/>
        <end position="482"/>
    </location>
</feature>
<dbReference type="CDD" id="cd12148">
    <property type="entry name" value="fungal_TF_MHR"/>
    <property type="match status" value="1"/>
</dbReference>
<dbReference type="SMART" id="SM00906">
    <property type="entry name" value="Fungal_trans"/>
    <property type="match status" value="1"/>
</dbReference>
<evidence type="ECO:0000313" key="8">
    <source>
        <dbReference type="EMBL" id="TPX10335.1"/>
    </source>
</evidence>
<dbReference type="InterPro" id="IPR007219">
    <property type="entry name" value="XnlR_reg_dom"/>
</dbReference>
<dbReference type="InterPro" id="IPR001155">
    <property type="entry name" value="OxRdtase_FMN_N"/>
</dbReference>
<keyword evidence="2" id="KW-0285">Flavoprotein</keyword>
<evidence type="ECO:0000313" key="9">
    <source>
        <dbReference type="Proteomes" id="UP000319257"/>
    </source>
</evidence>
<dbReference type="CDD" id="cd04733">
    <property type="entry name" value="OYE_like_2_FMN"/>
    <property type="match status" value="1"/>
</dbReference>